<reference evidence="2" key="2">
    <citation type="journal article" date="2021" name="PeerJ">
        <title>Extensive microbial diversity within the chicken gut microbiome revealed by metagenomics and culture.</title>
        <authorList>
            <person name="Gilroy R."/>
            <person name="Ravi A."/>
            <person name="Getino M."/>
            <person name="Pursley I."/>
            <person name="Horton D.L."/>
            <person name="Alikhan N.F."/>
            <person name="Baker D."/>
            <person name="Gharbi K."/>
            <person name="Hall N."/>
            <person name="Watson M."/>
            <person name="Adriaenssens E.M."/>
            <person name="Foster-Nyarko E."/>
            <person name="Jarju S."/>
            <person name="Secka A."/>
            <person name="Antonio M."/>
            <person name="Oren A."/>
            <person name="Chaudhuri R.R."/>
            <person name="La Ragione R."/>
            <person name="Hildebrand F."/>
            <person name="Pallen M.J."/>
        </authorList>
    </citation>
    <scope>NUCLEOTIDE SEQUENCE</scope>
    <source>
        <strain evidence="2">CHK183-6373</strain>
    </source>
</reference>
<keyword evidence="1" id="KW-0812">Transmembrane</keyword>
<reference evidence="2" key="1">
    <citation type="submission" date="2020-10" db="EMBL/GenBank/DDBJ databases">
        <authorList>
            <person name="Gilroy R."/>
        </authorList>
    </citation>
    <scope>NUCLEOTIDE SEQUENCE</scope>
    <source>
        <strain evidence="2">CHK183-6373</strain>
    </source>
</reference>
<gene>
    <name evidence="2" type="ORF">IAA64_14225</name>
</gene>
<dbReference type="Proteomes" id="UP000886884">
    <property type="component" value="Unassembled WGS sequence"/>
</dbReference>
<keyword evidence="1" id="KW-0472">Membrane</keyword>
<sequence>MSPFYGMDSLYGQAIGLFSMANVISLLTLILSHVVYGLVSRKLAGKKGYEGYFWTGFLLGIIGLIYVAGLPVNRRRSRRRYADDVYGTTDEGE</sequence>
<accession>A0A9D1P9R6</accession>
<evidence type="ECO:0000256" key="1">
    <source>
        <dbReference type="SAM" id="Phobius"/>
    </source>
</evidence>
<name>A0A9D1P9R6_9FIRM</name>
<keyword evidence="1" id="KW-1133">Transmembrane helix</keyword>
<comment type="caution">
    <text evidence="2">The sequence shown here is derived from an EMBL/GenBank/DDBJ whole genome shotgun (WGS) entry which is preliminary data.</text>
</comment>
<protein>
    <submittedName>
        <fullName evidence="2">Uncharacterized protein</fullName>
    </submittedName>
</protein>
<dbReference type="EMBL" id="DVOT01000254">
    <property type="protein sequence ID" value="HIV29115.1"/>
    <property type="molecule type" value="Genomic_DNA"/>
</dbReference>
<dbReference type="AlphaFoldDB" id="A0A9D1P9R6"/>
<evidence type="ECO:0000313" key="3">
    <source>
        <dbReference type="Proteomes" id="UP000886884"/>
    </source>
</evidence>
<evidence type="ECO:0000313" key="2">
    <source>
        <dbReference type="EMBL" id="HIV29115.1"/>
    </source>
</evidence>
<feature type="transmembrane region" description="Helical" evidence="1">
    <location>
        <begin position="12"/>
        <end position="39"/>
    </location>
</feature>
<organism evidence="2 3">
    <name type="scientific">Candidatus Ornithocaccomicrobium faecavium</name>
    <dbReference type="NCBI Taxonomy" id="2840890"/>
    <lineage>
        <taxon>Bacteria</taxon>
        <taxon>Bacillati</taxon>
        <taxon>Bacillota</taxon>
        <taxon>Clostridia</taxon>
        <taxon>Candidatus Ornithocaccomicrobium</taxon>
    </lineage>
</organism>
<proteinExistence type="predicted"/>
<feature type="transmembrane region" description="Helical" evidence="1">
    <location>
        <begin position="51"/>
        <end position="72"/>
    </location>
</feature>